<dbReference type="VEuPathDB" id="GiardiaDB:GL50581_3235"/>
<feature type="region of interest" description="Disordered" evidence="1">
    <location>
        <begin position="33"/>
        <end position="63"/>
    </location>
</feature>
<dbReference type="VEuPathDB" id="GiardiaDB:GL50803_0060603"/>
<name>V6TGJ8_GIAIN</name>
<dbReference type="VEuPathDB" id="GiardiaDB:DHA2_152048"/>
<proteinExistence type="predicted"/>
<reference evidence="3" key="1">
    <citation type="submission" date="2012-02" db="EMBL/GenBank/DDBJ databases">
        <title>Genome sequencing of Giardia lamblia Genotypes A2 and B isolates (DH and GS) and comparative analysis with the genomes of Genotypes A1 and E (WB and Pig).</title>
        <authorList>
            <person name="Adam R."/>
            <person name="Dahlstrom E."/>
            <person name="Martens C."/>
            <person name="Bruno D."/>
            <person name="Barbian K."/>
            <person name="Porcella S.F."/>
            <person name="Nash T."/>
        </authorList>
    </citation>
    <scope>NUCLEOTIDE SEQUENCE</scope>
    <source>
        <strain evidence="3">DH</strain>
    </source>
</reference>
<dbReference type="VEuPathDB" id="GiardiaDB:QR46_0192"/>
<reference evidence="2 3" key="2">
    <citation type="journal article" date="2013" name="Genome Biol. Evol.">
        <title>Genome sequencing of Giardia lamblia genotypes A2 and B isolates (DH and GS) and comparative analysis with the genomes of genotypes A1 and E (WB and Pig).</title>
        <authorList>
            <person name="Adam R.D."/>
            <person name="Dahlstrom E.W."/>
            <person name="Martens C.A."/>
            <person name="Bruno D.P."/>
            <person name="Barbian K.D."/>
            <person name="Ricklefs S.M."/>
            <person name="Hernandez M.M."/>
            <person name="Narla N.P."/>
            <person name="Patel R.B."/>
            <person name="Porcella S.F."/>
            <person name="Nash T.E."/>
        </authorList>
    </citation>
    <scope>NUCLEOTIDE SEQUENCE [LARGE SCALE GENOMIC DNA]</scope>
    <source>
        <strain evidence="2 3">DH</strain>
    </source>
</reference>
<evidence type="ECO:0000313" key="3">
    <source>
        <dbReference type="Proteomes" id="UP000018320"/>
    </source>
</evidence>
<evidence type="ECO:0000256" key="1">
    <source>
        <dbReference type="SAM" id="MobiDB-lite"/>
    </source>
</evidence>
<feature type="compositionally biased region" description="Low complexity" evidence="1">
    <location>
        <begin position="1011"/>
        <end position="1022"/>
    </location>
</feature>
<feature type="region of interest" description="Disordered" evidence="1">
    <location>
        <begin position="1011"/>
        <end position="1030"/>
    </location>
</feature>
<organism evidence="2 3">
    <name type="scientific">Giardia intestinalis</name>
    <name type="common">Giardia lamblia</name>
    <dbReference type="NCBI Taxonomy" id="5741"/>
    <lineage>
        <taxon>Eukaryota</taxon>
        <taxon>Metamonada</taxon>
        <taxon>Diplomonadida</taxon>
        <taxon>Hexamitidae</taxon>
        <taxon>Giardiinae</taxon>
        <taxon>Giardia</taxon>
    </lineage>
</organism>
<protein>
    <submittedName>
        <fullName evidence="2">Uncharacterized protein</fullName>
    </submittedName>
</protein>
<feature type="region of interest" description="Disordered" evidence="1">
    <location>
        <begin position="4318"/>
        <end position="4343"/>
    </location>
</feature>
<gene>
    <name evidence="2" type="ORF">DHA2_152048</name>
</gene>
<evidence type="ECO:0000313" key="2">
    <source>
        <dbReference type="EMBL" id="ESU37789.1"/>
    </source>
</evidence>
<dbReference type="Proteomes" id="UP000018320">
    <property type="component" value="Unassembled WGS sequence"/>
</dbReference>
<dbReference type="EMBL" id="AHGT01000022">
    <property type="protein sequence ID" value="ESU37789.1"/>
    <property type="molecule type" value="Genomic_DNA"/>
</dbReference>
<accession>V6TGJ8</accession>
<sequence>MNKKVRFLKHLTFHGGPSMAPIRLTKDFSTSSLKSPSAPLRAHLSTHHASTRPRPLLLGSNNLSNRESGSSGILSSNFAALSASPDGRRTAFARCQELKEIDVGLQVCLPSLPSAYDNNGRDAQLVLIHNLDTPTVNSLSLYVPAAPARSTMHAHCSEMRESITSQMSVKFLVGTLESLDLQLNRASVDVHLVAKSNSATTIPETSLLDLPNELAFYKARLQKSDLVLHRETYSVPVSRLTLLPSMRLLEEEYSVDYGTNPFLMPSSINEALFTVTNPFTRQSMEVIRNPLLDSSSRASPQFREALLHSSSVNLHGINRNTSPYHDRHLMNAGQALSNMTPQTSALSGSVTALHDLSLSCGQDKTLGSIMDDFTLQRTTIEKRARNMFHSSLKSRRQCRASSLPQRLSSIPIVTDSECSIDELFSAKDVVESELSNALANDFVKTIIPEPQENFYTICNWEISKADSSYDITLDTGYLQHPVFFRTLRRINSVAQAISISPERLRQLQVDYLHEYKLHLTAVHNKHLAGVQKISLSTLLSVGDNWLTMPEDRRLQISTQLNVLGLLRYAPVSLHSYYSRYSLTCIRDELNASDSLEHFSSVLKNRYHPILMSVLDRQSSLIVRFKAVTALRNCVTWGCTYRSTALPALQDICSRTGQLTNYFFNSEFSAIASMLQKLLLQLRTDVSDLSGLHMQCVCDCNTEGDAFQTRLGNVCPEDRGLLSELASTYLKNALHLRSYNYTKVLDKLALAANLIVKILLHEHTDQLLCIKSLFFLYWRSIVPFQLTIIAGKCYYRTISYLINLEFQKRYYSEEDYSSAIRHRGETASRAVSRATTRQAGRNLTMTNELIRQILLPTPRPTDSYDDYVDAYIKHQYMAIPHLQKLAESGFPLECQAPRMEDVFGLIVKKDYARLSYNPSRIGLQQQLRIVLSCPFRTLPDTFLIAARHLSAAMYPRLLDFTSLFTSTIIANTDVSDQRHLLERRAIKRLKRGRRTLAAKIDHGEKGVLGISGLSDSSSDSSHNSESEFADSEEDLCVTAPRGGVCIATSNTDMHDNLAFPSAARVILHRLYHLGFSPSSLDFPGVLYRVTLNLTITFTRHLRRCSVDIVSPKARTLYGYYFHSIQQLEDSVCRIRSQREDIHKQKQKTMRLAIERDSDQLTRNKSLTIDDLYLTAKADNAQLYASLAVLDADYAERLKSVKIPLDYELQQVIWKMNDASKILSEEDLKLVQHSTQSLVESKQSEEVTALTDDLESLLEENRLNGYYFSSNCDASDHQLIVVYSQPHSLADVMDPALTSDLVSSLLISYVPQVERSLIPLWNLALDLSTIFFTLPIMVSLYFDYFFPTTLNIKLQLENPASPNKNTSALSLSLIDFYSDTFQDEVASAKGSCSSRSSSTRKSTRSAGKLTVTDRQLDALKHFCNMGIFPSNNLEGEAVEFLRLWNTLTESSSLSTLLSTQEALALPKPLTFRDTFLAGTSLQELYLDSSQFSLMTGTAFENFGYCSFLHITDHNILDHRMVNDRFESIASTTRLVIDMVMDELMIGSCYSAIQSALTTSSMKNVYAYISTYGKDVGNISLYDPETSLYSEFGSSHILRAHVQGQGQVDPNPPDCPFLSARSFLSIQDPDVSSNLTKYSLLHPQFHKIIPQLDFSVIDKTLDRISLYGNGFHVLPANVYQTIFAISLHELKKSMASLLTYYRYLYLYIQYASLILITKTLSCELESLERDLQRPIDSPDSILAQQNLLDQLAGIKLHELYSFIYDASIVQYESLCARFLDTRSVFTVDELEDSAFSLLQRILSLKEKQAMAAAIFKQRRTRFLELTVITEDWLETASRMLLDQIITVSSLTIPDAEGCEKVSLSSYENHSTVMKMFTVPPIYRSKTIDSLPADSDADLAFFNSIFSATSLLNLPSPDLDTPILLQSICHEDAMLKTFVMNDSIIPFRLKSTQSLHQPQHDSLSDQLSVTHFLSVLYYVSVELLSLETLLERWRGALVSTDELLQTRSLLSSAPSLQQLHLCIQVFYTATVYPIQLNTFLQEAGSWDLSMLLPFIPRLYSVLDSTLNAVQVLSLWIQPLVDNMQHVTELYMNSFAQGSTLLRSWEPRHECYGFSGGGFSILARTGSVLAQVIPSGWRRYLLLVQSSLQHIASDIVCLDLLGAPFFTTFHKKEIQSYLHIPDSPPVDDILVAIHSTACASEFLAYLYIKAQADSHAIAELEEAEKLLGGVLISAIDHIQLDSPPGYANPRSQNSYSSDLSRCPIPLVRFVPEASSLQLSKSESILTSVAAGPRHHHGKIPVAEVGTLKGAILSVVQSLDCLPLPLLPYSSLLLCTTYSDAVHRRIQDLRAALRATTILYHSLCYVPRLFRYALTMYGYASFIEASVTNRGVRSMADHPTLLYSVNVLTMQEATTLFNIYGQYSSLINSKLSTGTPLVCCATSAPVYKLVGSVLKDLDTIVHRLITAPHLFLFSKLLSSNQQPPKAPKSVAQRGTLLLTEYQPKFSPTISLGGHDTMQLKHLVPYLNGSHHFMSLLFPLWAPGSHAFIPNIKDLSICTRWVRSHAFPGITSLTAPFFPNGKQQITELVSHSETLSLVRPVRCPTQLYSLPDILFKPISSALLRYTSQALTELLKIVAAMDRLPLQQTLDLLSLAYLASAPPCKSELAFELHTIINSVVVIVNSAVYDALCVAISTTLKILLEDQLRCMAPEDFVEKFKNQRPILQRTYLFLHIILFTLKVRADAKSQCHDPLVLMSNKACKDSPRVKHDAPYGDALNIWIIERYMLFLMLEHDLWVELRREQARHKAATAHLLKAISDDKTLAHTHAAYLSANKTFEFAGAHMDDYLRCTIYPMIFLQFTTNDSNTQSIDITLSNDMTSFETSAQWIGAPQAEDLYCVLPPQLQISMLRVLESFRRTNIVFLLLDKIPQLDCCSFPRFILRRLSRLMLCQSTLLFMTPTTFEKDIVHLMIRLAAGLLVGIVGFELLEMEQQILMTHILKELQCPTGLIPGLAVVSPISAKARATMESLEFGNKWSSMTIDDQGSFLGTYVTIRDACVSDVLPQPHGMGKIVIFMHCLLPADLGSAGAKIASSQCPTSETPAPLIDQFGHPLCVDKHAKSILDNIYAPELIYFSFYSAYDIISHSSMTVLSSVLDVKWIAPVGRLSALSIASVRLAQISSLIIGEVDELMILSRSASDSPTSVALSALHYLLTRVPLDNKDASALRNTLWSVRTALVTSFMLPKADSNILTNAIEAYLSLQINGISDSLFYRYTVQYFYPFFTQCYKNRLSFLMIKYNQSFTLVYAAVTISQMLEISISPILMVSCSYEFACEVAQLVCDMKGLTAIRTTDHAEVQRLLGRHADLCVQSLIVYQVRALSDLHSISAAMFDLSDITPVLIVVSNLFYQQHLPAITYVYKRQFILPIVPRSIPHEMEFLLSPILPHRNMDREIPPSSLCLSQDASHSATSFHPSLLLNPSACGMNLQREVSLLLSDSDPSFIVPLPSVSHITSAWIAERSVYSFTRIIDYVIQRVYSLFIRIIFPFCLQGIVEVVRKEFTLVFGGEHKLLSVAPTKVMASLIWYNLIQFKLVQRSDCVPGREFSANPTNEKRSSNDLDTFPLYFSPDSYDAYLSGELTAFQKAPSSPNPSKYAYFPEFQGLDKKSIPPKSDLFSQFINGTHWISDASNISTLKFCEETIQSLFHVSPNATLGLVHLLMFIFFAAWNAYSLMYLISRMSDISSPGPLSEISQTLRASICRLLTLFGFELNAPDRNTSPSAAGHYTLSGYLLSALHITVLLDLWEKGINTPMATMTYEQRDKHILLSEYISKVVATKRFCLRDSIWTTLNVTASDCALAFASAASSIHGSLQNLIGEFVSSSSPGLSEVFAYVVPSLENKDPGCQRITFSYLSYKIGQGILSTLSCASQTQILDNISLDGAILYELKKGDIKDQYKKLCSDNFKDNATDHQARLAKLRDDLVLSTIAYSYGIPSCYQSSIQKPLSPTLFIDEPRTAIVVLIAACSASAMLYPSGVFLEVCGDESMGKTSLIEIAELLMQDTFGPWARLTETATASAGEICNAFHSYYDKQGTAALFLNKLSRWSAGVLHVPNTSKQDDRDSLFSQLAQLSASAPPRQRTLGDGSHIVGEFSLMNTTLIVERRHDTRLSNHSCKETIDKITVSLPQLTLDHVLSLVQLAFFSNRSICYEMLNKAVSFLFSSYPDLFSNYDFLADLQRCLFWFPQLPSSSALETEAFVIREAYAHCTVCALAAALRNVPSMSNAKLVSILDGLLPAIGARALNICSLQALAPQWQVDVIETYLQAHNKEDRRALEQDDGQPPTTGQSENNDESKPLQVPRAKELTTEMHDLRAFYNTCSAAVARIPDGLCYLIGILFQKVSQDDNSLVNSVESLPRREDTKRFDSAAPLSSKIYSQFKVNPLEVGFACGCININLDWLQRFPRYFELFTADLYLEHVAYDRQLAEAKMRHIPPPDTPRYISPSLALRVFEMHTESKAMGEHIVKVISCLQEYLRSPLPCIHPTHNLYSCLWKLFLWGMLMSPAKLSRLILNSMRDWPTESSGKYIDAYRVIQAHTTSGSFSDEATDHIIDELLSLHTDSPCLLSLALTEKEPPMSKEPQRPSNLGVSLDLRLSDLKDSFSLQPASSSVILPHKYPPVQWPTTPLLPINLSTSIITIPCYRLYTPFADYKHFQQISYLLQALEGYTSFLDLKLEHLYLSNYSNDTPALSLASDQLLSSRTKGSPVCGGSAKDCRDRLNDRVLVDIDTIVASVSHVSAGEKEKSTDKPSNRTAESFVKNLSIAVLELSAYLSSFDSDFLATLMLLRTAVCLAAGVNPIYFLYTINHTTAHSISQFGLLAPLAESLLRTPSTRYFDSGVSNGAAFTCMYTDEPLLHTHLPSILSVPGHLEHYVMHTFNKNCGAMSEFAHRFEQGGGMKGLLEQGESLMKKYLIEPSCVTILSSMDILMSAATGWPALSCLLQTTITPGNLVRALFTSEELSIILASLSLNAGLGRHLKAEELHSILASNLKIYVLHNGSIDCLAIMSHPLDIRNFGIKKLLRSPDDTFDGSLAMFFDVLSKFSIRSTKIDFPSVHTISLNPLFPVAKYTAEQLLIHCKVNACQLSKVTNLPEQLSINWEAHKVAVLLSCLSLHRTCSRSSHNWQVPLQAYIKLTVDAIGMIFSRAQQYYANVNSINSLFKAYAYMTREAPLQGLKTHDSLYPDIYVTRFNNAQDSILPIESMSSKYLQYFVGNLVSHDSKVFGELCYMRNCLYSCLEACKGYSKLLASILGHVCYEAPVLVACMLYGVTGLLDRPTSDGARTTALEILIEALQQDGLTIMLPSSRSRSSSSSSASNRLKLFSVWTEHDLQSTDLFLRHFQVSLCLDTPLFLAEILFRDTLNNHEVYRHLLYAGMLFLLLGRRIFLTYSVLVPPLIFTLVASLRRFETPFCRLYEALVGVSNTADPAHSLRSTNQALYTYIHHIRQRRVELSVRQPYKQFCASVAKALAESDKAIVFSDVGARQVPQNNYSLLRKLLLLAATTRVDARQQITLGSQITYLFQPLSEYIFIISLSPDYDPSLTPVSVLHALHQAEMHRSGMLGSVIFLCNLSPCPGYDPEPAECAAVTDMLTESVFGPEFTSLSILHRRSTMFAKLSLSLNTFIDTFHSYLLEYGVGVFPINESFRSEKTIMTAEAYTQRRAEIEVMLSDFSSAYSTGSNSFQSTNRDYKQLTCAHSSGAKAASSVSILLDLLREVCLLFYALIPGADRALPLMDLQNRSSYPIGDEVSQFSVGQSVNILNEIQLGYLLRSRWHVWIEECATLTCDLLRYLRTQAKRNPTLLIETNRAALIPFQRTLCGQLTSFYNSTIKAELKRFFSAHSPLKSVSTASSIDNQCDSRDHADQPTTLLQTNFIADLITFRYDSLKYPVFYYMVLYSRILIDFVLQQILRYMLSRLTSTSALPHAHIHKLFLTLCTLSRLGPLEDELCNDRSTISRGDLEVAILHNDLRLLMDAQPHFSSQQAHDIDIRLLICLCPQSLEEMASFIHTCLLSPQLPSHSTTLPDPSINYALDKIVPSQFSITKEAKQLFLSCVVISRLSEDSVDLLSYLAENPAAILVCSQYSCLLVTLVSLYLLDVGARSSLELLLDRDPSVAAKRCTDLEHCIASLMDAELEKDRKHLNLTYVPLLFQKPTMKGIYLAFLLSVLLRPESFTIASTLLLQIWGQYTSPLGHGPNLSNKPSIFVSEQPQRPRLLVMSHEEKHCAFPAGFLQVDEKGEALPETCICDSVVSLLRAAHAMIDSTLTLVSKRHELTPVSNNLTNQQVSSLVCDAHACGSSVEAIEEVVEHCRCYFPLTIVFSEGEMFSLDELFALDRRGYGDVTQYSFGDVPIVYQFPSSWTDFHRHSTVCLLSSPACLADELENLLCLINMHQYFNTTGMPAFPVWLIIPQHTVNRAIDAMGARLSHILEQLLYLSRPIIVRYKQPSVPSDLYKAALTHYFLQTETRRAPTIHQLDLLVVGLLHTCTHRTLQLGIESGPGILRCLDFLSTAQHGADQAPCPALLFTRSLNRFLFLCSGDPRYFMNDRARCAVQSCFEYYIVLKVLDIKGSLPLHGSKQVLATRVCRSQVQYKWRKSSLRLAEKEKDPISSNIVVVEGLCSHEQWRGSNANHGTDEKLDSENTPRLLKDIMALISPDRLIESVISPLFTLELPSHAPIKCLTGSKIVSIFDRVLKTLLTNEEPSSMRGPSYGELAEFRSILNGYVNTTKNSMLHSLSCRDMPVCSVQSSLIQMLLDPACKIEEGAWKVSSVQKENGLQTLLSVLQLSLALHRNVPAERVCFLAFLNDPPRRLYLTSSGVLTFAGTDAHGSYTELYRFPIYLQLTNLVFSTGTYDSSIQSLVSTTAEQEQGYVHTISAYIAAVAIPEARPLSTIQPPAGYISISIQVGYTPLSWLLLPQSENASVEDPPVINIADV</sequence>
<comment type="caution">
    <text evidence="2">The sequence shown here is derived from an EMBL/GenBank/DDBJ whole genome shotgun (WGS) entry which is preliminary data.</text>
</comment>